<dbReference type="Pfam" id="PF00563">
    <property type="entry name" value="EAL"/>
    <property type="match status" value="1"/>
</dbReference>
<dbReference type="Gene3D" id="3.20.20.450">
    <property type="entry name" value="EAL domain"/>
    <property type="match status" value="1"/>
</dbReference>
<keyword evidence="3 7" id="KW-0812">Transmembrane</keyword>
<organism evidence="11 12">
    <name type="scientific">Sulfuriferula multivorans</name>
    <dbReference type="NCBI Taxonomy" id="1559896"/>
    <lineage>
        <taxon>Bacteria</taxon>
        <taxon>Pseudomonadati</taxon>
        <taxon>Pseudomonadota</taxon>
        <taxon>Betaproteobacteria</taxon>
        <taxon>Nitrosomonadales</taxon>
        <taxon>Sulfuricellaceae</taxon>
        <taxon>Sulfuriferula</taxon>
    </lineage>
</organism>
<dbReference type="PANTHER" id="PTHR44757:SF2">
    <property type="entry name" value="BIOFILM ARCHITECTURE MAINTENANCE PROTEIN MBAA"/>
    <property type="match status" value="1"/>
</dbReference>
<dbReference type="GO" id="GO:0005886">
    <property type="term" value="C:plasma membrane"/>
    <property type="evidence" value="ECO:0007669"/>
    <property type="project" value="UniProtKB-SubCell"/>
</dbReference>
<evidence type="ECO:0000313" key="11">
    <source>
        <dbReference type="EMBL" id="GBL45389.1"/>
    </source>
</evidence>
<keyword evidence="4 7" id="KW-1133">Transmembrane helix</keyword>
<evidence type="ECO:0000259" key="10">
    <source>
        <dbReference type="PROSITE" id="PS50887"/>
    </source>
</evidence>
<feature type="transmembrane region" description="Helical" evidence="7">
    <location>
        <begin position="278"/>
        <end position="300"/>
    </location>
</feature>
<dbReference type="InterPro" id="IPR029787">
    <property type="entry name" value="Nucleotide_cyclase"/>
</dbReference>
<dbReference type="CDD" id="cd01949">
    <property type="entry name" value="GGDEF"/>
    <property type="match status" value="1"/>
</dbReference>
<dbReference type="AlphaFoldDB" id="A0A401JCR6"/>
<sequence>MTRHWSVRAHLFALVFAVVVPLVALLSYNLYQDTKKNAQQVNAASLALAQITASDTEHFLNDAVELMQRIARRPLVRDVDPQHCDPVFAELHDLNPKYANIGVINTSGKVICSAVIQPAGKQASVAHTEWFQRAMGENRLVLGKPFIGPITGKWVAVMALPLHDKYGVIKGVLALPIDLVNFTPVVRNAALPAGTMIGIMDSAGMVIARSKDPEKWVGKNIRGTPIVEIILARKTGEAEVTGVDHVSRLYGFTTIRGTDWFTAAGIPSDALSSSVSNYALRNTVIGLAIMLVVAALAYFFSRRIERPIRAISDAAKAIAQGQLDTRVAVDGPEEIADVANQFNVMLDVRKEAEERLSYLAQYDVLTGLPNRNMFRDRLEQAMGRAKRNETLMAVMFIDLDRFKEINDTLGHSVGDRVLQGVAERLKHFLRDVDTIARLGGDEFTVVLEGVHDASQITAAAQKIRDALAQPLLVDGREIFVSASIGISVYPTDVEEIDDLLKNADIAMYQAKQNGGDAHHFFVAEMNAHTTERLELEGRLRYALAHQKFTLDYQPQVDIRSGRIIGAEALIRWHDEQLGSIAPARFIPLAEETGLIMPIGEWVLHTACAQNKAWQDTGCAPISVAVNISPRQFRQANLLETITQALADTGLNPCFLELEITESTIMHQAEKSIITLEKLHKMGVRLSVDDFGTGYSSLSYLKRFPVHKLKIDQSFVRDINVDPDDAAIVTAVIAMARSLNVLTIAEGVETGGQLAFLDSLECGEYQGYYFAKPMSADKFFALLRNNQTELPEL</sequence>
<evidence type="ECO:0000256" key="2">
    <source>
        <dbReference type="ARBA" id="ARBA00022475"/>
    </source>
</evidence>
<dbReference type="Proteomes" id="UP000286806">
    <property type="component" value="Unassembled WGS sequence"/>
</dbReference>
<evidence type="ECO:0000259" key="9">
    <source>
        <dbReference type="PROSITE" id="PS50885"/>
    </source>
</evidence>
<dbReference type="SMART" id="SM00052">
    <property type="entry name" value="EAL"/>
    <property type="match status" value="1"/>
</dbReference>
<dbReference type="PROSITE" id="PS50885">
    <property type="entry name" value="HAMP"/>
    <property type="match status" value="1"/>
</dbReference>
<dbReference type="RefSeq" id="WP_189836306.1">
    <property type="nucleotide sequence ID" value="NZ_BGOW01000010.1"/>
</dbReference>
<comment type="catalytic activity">
    <reaction evidence="6">
        <text>3',3'-c-di-GMP + H2O = 5'-phosphoguanylyl(3'-&gt;5')guanosine + H(+)</text>
        <dbReference type="Rhea" id="RHEA:24902"/>
        <dbReference type="ChEBI" id="CHEBI:15377"/>
        <dbReference type="ChEBI" id="CHEBI:15378"/>
        <dbReference type="ChEBI" id="CHEBI:58754"/>
        <dbReference type="ChEBI" id="CHEBI:58805"/>
        <dbReference type="EC" id="3.1.4.52"/>
    </reaction>
    <physiologicalReaction direction="left-to-right" evidence="6">
        <dbReference type="Rhea" id="RHEA:24903"/>
    </physiologicalReaction>
</comment>
<reference evidence="11 12" key="1">
    <citation type="journal article" date="2019" name="Front. Microbiol.">
        <title>Genomes of Neutrophilic Sulfur-Oxidizing Chemolithoautotrophs Representing 9 Proteobacterial Species From 8 Genera.</title>
        <authorList>
            <person name="Watanabe T."/>
            <person name="Kojima H."/>
            <person name="Umezawa K."/>
            <person name="Hori C."/>
            <person name="Takasuka T.E."/>
            <person name="Kato Y."/>
            <person name="Fukui M."/>
        </authorList>
    </citation>
    <scope>NUCLEOTIDE SEQUENCE [LARGE SCALE GENOMIC DNA]</scope>
    <source>
        <strain evidence="11 12">TTN</strain>
    </source>
</reference>
<dbReference type="InterPro" id="IPR001633">
    <property type="entry name" value="EAL_dom"/>
</dbReference>
<feature type="domain" description="GGDEF" evidence="10">
    <location>
        <begin position="390"/>
        <end position="523"/>
    </location>
</feature>
<dbReference type="InterPro" id="IPR033479">
    <property type="entry name" value="dCache_1"/>
</dbReference>
<dbReference type="CDD" id="cd06225">
    <property type="entry name" value="HAMP"/>
    <property type="match status" value="1"/>
</dbReference>
<dbReference type="NCBIfam" id="TIGR00254">
    <property type="entry name" value="GGDEF"/>
    <property type="match status" value="1"/>
</dbReference>
<accession>A0A401JCR6</accession>
<comment type="caution">
    <text evidence="11">The sequence shown here is derived from an EMBL/GenBank/DDBJ whole genome shotgun (WGS) entry which is preliminary data.</text>
</comment>
<evidence type="ECO:0000259" key="8">
    <source>
        <dbReference type="PROSITE" id="PS50883"/>
    </source>
</evidence>
<dbReference type="Pfam" id="PF00990">
    <property type="entry name" value="GGDEF"/>
    <property type="match status" value="1"/>
</dbReference>
<feature type="transmembrane region" description="Helical" evidence="7">
    <location>
        <begin position="12"/>
        <end position="31"/>
    </location>
</feature>
<dbReference type="FunFam" id="3.20.20.450:FF:000001">
    <property type="entry name" value="Cyclic di-GMP phosphodiesterase yahA"/>
    <property type="match status" value="1"/>
</dbReference>
<evidence type="ECO:0000256" key="5">
    <source>
        <dbReference type="ARBA" id="ARBA00023136"/>
    </source>
</evidence>
<feature type="domain" description="HAMP" evidence="9">
    <location>
        <begin position="302"/>
        <end position="354"/>
    </location>
</feature>
<feature type="domain" description="EAL" evidence="8">
    <location>
        <begin position="532"/>
        <end position="786"/>
    </location>
</feature>
<protein>
    <submittedName>
        <fullName evidence="11">Diguanylate cyclase/phosphodiesterase</fullName>
    </submittedName>
</protein>
<dbReference type="Pfam" id="PF00672">
    <property type="entry name" value="HAMP"/>
    <property type="match status" value="1"/>
</dbReference>
<dbReference type="GO" id="GO:0071732">
    <property type="term" value="P:cellular response to nitric oxide"/>
    <property type="evidence" value="ECO:0007669"/>
    <property type="project" value="UniProtKB-ARBA"/>
</dbReference>
<dbReference type="SMART" id="SM00304">
    <property type="entry name" value="HAMP"/>
    <property type="match status" value="1"/>
</dbReference>
<dbReference type="InterPro" id="IPR000160">
    <property type="entry name" value="GGDEF_dom"/>
</dbReference>
<evidence type="ECO:0000256" key="7">
    <source>
        <dbReference type="SAM" id="Phobius"/>
    </source>
</evidence>
<dbReference type="SUPFAM" id="SSF158472">
    <property type="entry name" value="HAMP domain-like"/>
    <property type="match status" value="1"/>
</dbReference>
<dbReference type="InterPro" id="IPR035919">
    <property type="entry name" value="EAL_sf"/>
</dbReference>
<keyword evidence="5 7" id="KW-0472">Membrane</keyword>
<evidence type="ECO:0000256" key="4">
    <source>
        <dbReference type="ARBA" id="ARBA00022989"/>
    </source>
</evidence>
<dbReference type="Pfam" id="PF02743">
    <property type="entry name" value="dCache_1"/>
    <property type="match status" value="1"/>
</dbReference>
<dbReference type="SMART" id="SM00267">
    <property type="entry name" value="GGDEF"/>
    <property type="match status" value="1"/>
</dbReference>
<name>A0A401JCR6_9PROT</name>
<dbReference type="GO" id="GO:0007165">
    <property type="term" value="P:signal transduction"/>
    <property type="evidence" value="ECO:0007669"/>
    <property type="project" value="InterPro"/>
</dbReference>
<dbReference type="SUPFAM" id="SSF55073">
    <property type="entry name" value="Nucleotide cyclase"/>
    <property type="match status" value="1"/>
</dbReference>
<evidence type="ECO:0000256" key="6">
    <source>
        <dbReference type="ARBA" id="ARBA00051114"/>
    </source>
</evidence>
<dbReference type="InterPro" id="IPR003660">
    <property type="entry name" value="HAMP_dom"/>
</dbReference>
<proteinExistence type="predicted"/>
<dbReference type="PROSITE" id="PS50887">
    <property type="entry name" value="GGDEF"/>
    <property type="match status" value="1"/>
</dbReference>
<keyword evidence="2" id="KW-1003">Cell membrane</keyword>
<dbReference type="EMBL" id="BGOW01000010">
    <property type="protein sequence ID" value="GBL45389.1"/>
    <property type="molecule type" value="Genomic_DNA"/>
</dbReference>
<dbReference type="Gene3D" id="6.10.340.10">
    <property type="match status" value="1"/>
</dbReference>
<evidence type="ECO:0000256" key="3">
    <source>
        <dbReference type="ARBA" id="ARBA00022692"/>
    </source>
</evidence>
<dbReference type="SUPFAM" id="SSF141868">
    <property type="entry name" value="EAL domain-like"/>
    <property type="match status" value="1"/>
</dbReference>
<comment type="subcellular location">
    <subcellularLocation>
        <location evidence="1">Cell membrane</location>
        <topology evidence="1">Multi-pass membrane protein</topology>
    </subcellularLocation>
</comment>
<dbReference type="CDD" id="cd12914">
    <property type="entry name" value="PDC1_DGC_like"/>
    <property type="match status" value="1"/>
</dbReference>
<dbReference type="PROSITE" id="PS50883">
    <property type="entry name" value="EAL"/>
    <property type="match status" value="1"/>
</dbReference>
<dbReference type="InterPro" id="IPR052155">
    <property type="entry name" value="Biofilm_reg_signaling"/>
</dbReference>
<dbReference type="PANTHER" id="PTHR44757">
    <property type="entry name" value="DIGUANYLATE CYCLASE DGCP"/>
    <property type="match status" value="1"/>
</dbReference>
<dbReference type="FunFam" id="3.30.70.270:FF:000001">
    <property type="entry name" value="Diguanylate cyclase domain protein"/>
    <property type="match status" value="1"/>
</dbReference>
<evidence type="ECO:0000313" key="12">
    <source>
        <dbReference type="Proteomes" id="UP000286806"/>
    </source>
</evidence>
<dbReference type="GO" id="GO:0071111">
    <property type="term" value="F:cyclic-guanylate-specific phosphodiesterase activity"/>
    <property type="evidence" value="ECO:0007669"/>
    <property type="project" value="UniProtKB-EC"/>
</dbReference>
<dbReference type="Gene3D" id="3.30.70.270">
    <property type="match status" value="1"/>
</dbReference>
<dbReference type="CDD" id="cd12915">
    <property type="entry name" value="PDC2_DGC_like"/>
    <property type="match status" value="1"/>
</dbReference>
<keyword evidence="12" id="KW-1185">Reference proteome</keyword>
<gene>
    <name evidence="11" type="ORF">SFMTTN_1196</name>
</gene>
<evidence type="ECO:0000256" key="1">
    <source>
        <dbReference type="ARBA" id="ARBA00004651"/>
    </source>
</evidence>
<dbReference type="Gene3D" id="3.30.450.20">
    <property type="entry name" value="PAS domain"/>
    <property type="match status" value="2"/>
</dbReference>
<dbReference type="CDD" id="cd01948">
    <property type="entry name" value="EAL"/>
    <property type="match status" value="1"/>
</dbReference>
<dbReference type="InterPro" id="IPR043128">
    <property type="entry name" value="Rev_trsase/Diguanyl_cyclase"/>
</dbReference>